<dbReference type="STRING" id="1221996.QY95_02717"/>
<keyword evidence="3" id="KW-0645">Protease</keyword>
<feature type="transmembrane region" description="Helical" evidence="1">
    <location>
        <begin position="21"/>
        <end position="42"/>
    </location>
</feature>
<dbReference type="Pfam" id="PF02517">
    <property type="entry name" value="Rce1-like"/>
    <property type="match status" value="1"/>
</dbReference>
<feature type="transmembrane region" description="Helical" evidence="1">
    <location>
        <begin position="54"/>
        <end position="75"/>
    </location>
</feature>
<feature type="transmembrane region" description="Helical" evidence="1">
    <location>
        <begin position="170"/>
        <end position="188"/>
    </location>
</feature>
<feature type="transmembrane region" description="Helical" evidence="1">
    <location>
        <begin position="95"/>
        <end position="113"/>
    </location>
</feature>
<dbReference type="GO" id="GO:0004175">
    <property type="term" value="F:endopeptidase activity"/>
    <property type="evidence" value="ECO:0007669"/>
    <property type="project" value="UniProtKB-ARBA"/>
</dbReference>
<keyword evidence="1" id="KW-0472">Membrane</keyword>
<evidence type="ECO:0000313" key="3">
    <source>
        <dbReference type="EMBL" id="KKB37940.1"/>
    </source>
</evidence>
<proteinExistence type="predicted"/>
<dbReference type="EMBL" id="JWIR02000050">
    <property type="protein sequence ID" value="KKB37940.1"/>
    <property type="molecule type" value="Genomic_DNA"/>
</dbReference>
<dbReference type="RefSeq" id="WP_040047952.1">
    <property type="nucleotide sequence ID" value="NZ_JWIR02000050.1"/>
</dbReference>
<evidence type="ECO:0000259" key="2">
    <source>
        <dbReference type="Pfam" id="PF02517"/>
    </source>
</evidence>
<dbReference type="OrthoDB" id="1523022at2"/>
<feature type="transmembrane region" description="Helical" evidence="1">
    <location>
        <begin position="146"/>
        <end position="164"/>
    </location>
</feature>
<dbReference type="GO" id="GO:0006508">
    <property type="term" value="P:proteolysis"/>
    <property type="evidence" value="ECO:0007669"/>
    <property type="project" value="UniProtKB-KW"/>
</dbReference>
<keyword evidence="1" id="KW-0812">Transmembrane</keyword>
<sequence length="196" mass="22573">MKNRKRQAELVQELTDQEIRKALYMTQFFLLMLSLVFGFFLFENAASFTELFEWSFVDVVLIGGGAGILVVMLDLYFMKKMPDRYFDDGGINERLFSGQSTITIAFIAALVAVSEELFFRGMLQTAFGFIPASIIFALVHIRYLSNWYLTANVVLLSFAIGWLFEWTGNLAVVMMTHFIIDFLLGLVIRRRQNKNQ</sequence>
<dbReference type="AlphaFoldDB" id="A0A0F5HY09"/>
<dbReference type="Proteomes" id="UP000031563">
    <property type="component" value="Unassembled WGS sequence"/>
</dbReference>
<evidence type="ECO:0000313" key="4">
    <source>
        <dbReference type="Proteomes" id="UP000031563"/>
    </source>
</evidence>
<organism evidence="3 4">
    <name type="scientific">Bacillus thermotolerans</name>
    <name type="common">Quasibacillus thermotolerans</name>
    <dbReference type="NCBI Taxonomy" id="1221996"/>
    <lineage>
        <taxon>Bacteria</taxon>
        <taxon>Bacillati</taxon>
        <taxon>Bacillota</taxon>
        <taxon>Bacilli</taxon>
        <taxon>Bacillales</taxon>
        <taxon>Bacillaceae</taxon>
        <taxon>Bacillus</taxon>
    </lineage>
</organism>
<keyword evidence="1" id="KW-1133">Transmembrane helix</keyword>
<dbReference type="GO" id="GO:0080120">
    <property type="term" value="P:CAAX-box protein maturation"/>
    <property type="evidence" value="ECO:0007669"/>
    <property type="project" value="UniProtKB-ARBA"/>
</dbReference>
<dbReference type="InterPro" id="IPR003675">
    <property type="entry name" value="Rce1/LyrA-like_dom"/>
</dbReference>
<feature type="transmembrane region" description="Helical" evidence="1">
    <location>
        <begin position="119"/>
        <end position="139"/>
    </location>
</feature>
<evidence type="ECO:0000256" key="1">
    <source>
        <dbReference type="SAM" id="Phobius"/>
    </source>
</evidence>
<keyword evidence="4" id="KW-1185">Reference proteome</keyword>
<comment type="caution">
    <text evidence="3">The sequence shown here is derived from an EMBL/GenBank/DDBJ whole genome shotgun (WGS) entry which is preliminary data.</text>
</comment>
<feature type="domain" description="CAAX prenyl protease 2/Lysostaphin resistance protein A-like" evidence="2">
    <location>
        <begin position="100"/>
        <end position="183"/>
    </location>
</feature>
<keyword evidence="3" id="KW-0378">Hydrolase</keyword>
<accession>A0A0F5HY09</accession>
<protein>
    <submittedName>
        <fullName evidence="3">CAAX amino terminal protease family protein</fullName>
    </submittedName>
</protein>
<name>A0A0F5HY09_BACTR</name>
<gene>
    <name evidence="3" type="ORF">QY95_02717</name>
</gene>
<reference evidence="3" key="1">
    <citation type="submission" date="2015-02" db="EMBL/GenBank/DDBJ databases">
        <title>Genome Assembly of Bacillaceae bacterium MTCC 8252.</title>
        <authorList>
            <person name="Verma A."/>
            <person name="Khatri I."/>
            <person name="Mual P."/>
            <person name="Subramanian S."/>
            <person name="Krishnamurthi S."/>
        </authorList>
    </citation>
    <scope>NUCLEOTIDE SEQUENCE [LARGE SCALE GENOMIC DNA]</scope>
    <source>
        <strain evidence="3">MTCC 8252</strain>
    </source>
</reference>